<dbReference type="PANTHER" id="PTHR30535:SF34">
    <property type="entry name" value="MOLYBDATE-BINDING PROTEIN MOLA"/>
    <property type="match status" value="1"/>
</dbReference>
<comment type="caution">
    <text evidence="1">The sequence shown here is derived from an EMBL/GenBank/DDBJ whole genome shotgun (WGS) entry which is preliminary data.</text>
</comment>
<reference evidence="2" key="1">
    <citation type="journal article" date="2019" name="Int. J. Syst. Evol. Microbiol.">
        <title>The Global Catalogue of Microorganisms (GCM) 10K type strain sequencing project: providing services to taxonomists for standard genome sequencing and annotation.</title>
        <authorList>
            <consortium name="The Broad Institute Genomics Platform"/>
            <consortium name="The Broad Institute Genome Sequencing Center for Infectious Disease"/>
            <person name="Wu L."/>
            <person name="Ma J."/>
        </authorList>
    </citation>
    <scope>NUCLEOTIDE SEQUENCE [LARGE SCALE GENOMIC DNA]</scope>
    <source>
        <strain evidence="2">CCUG 53762</strain>
    </source>
</reference>
<gene>
    <name evidence="1" type="ORF">ACFSAH_09110</name>
</gene>
<dbReference type="RefSeq" id="WP_379662411.1">
    <property type="nucleotide sequence ID" value="NZ_JBHUDG010000013.1"/>
</dbReference>
<accession>A0ABW4ICX7</accession>
<evidence type="ECO:0000313" key="1">
    <source>
        <dbReference type="EMBL" id="MFD1630035.1"/>
    </source>
</evidence>
<name>A0ABW4ICX7_9SPHI</name>
<dbReference type="Proteomes" id="UP001597118">
    <property type="component" value="Unassembled WGS sequence"/>
</dbReference>
<sequence>MEILGILEQNEELAEELQERVDLVVHKLKFFPDKLKMIILENLNPVKSAVNETLKDMMTKAGGSYYDVQIWDEVLDLDPDVIILSFPEESLESSLGKASGIFQKEDFSNLKAVKENKVFIFDNRFLHTSVAQEKVDVLEALAEIITPKYFSFGLDGQVWIKLGI</sequence>
<dbReference type="SUPFAM" id="SSF53807">
    <property type="entry name" value="Helical backbone' metal receptor"/>
    <property type="match status" value="1"/>
</dbReference>
<keyword evidence="2" id="KW-1185">Reference proteome</keyword>
<dbReference type="Gene3D" id="3.40.50.1980">
    <property type="entry name" value="Nitrogenase molybdenum iron protein domain"/>
    <property type="match status" value="1"/>
</dbReference>
<dbReference type="InterPro" id="IPR050902">
    <property type="entry name" value="ABC_Transporter_SBP"/>
</dbReference>
<organism evidence="1 2">
    <name type="scientific">Pseudopedobacter beijingensis</name>
    <dbReference type="NCBI Taxonomy" id="1207056"/>
    <lineage>
        <taxon>Bacteria</taxon>
        <taxon>Pseudomonadati</taxon>
        <taxon>Bacteroidota</taxon>
        <taxon>Sphingobacteriia</taxon>
        <taxon>Sphingobacteriales</taxon>
        <taxon>Sphingobacteriaceae</taxon>
        <taxon>Pseudopedobacter</taxon>
    </lineage>
</organism>
<evidence type="ECO:0000313" key="2">
    <source>
        <dbReference type="Proteomes" id="UP001597118"/>
    </source>
</evidence>
<dbReference type="PANTHER" id="PTHR30535">
    <property type="entry name" value="VITAMIN B12-BINDING PROTEIN"/>
    <property type="match status" value="1"/>
</dbReference>
<protein>
    <submittedName>
        <fullName evidence="1">ABC transporter substrate-binding protein</fullName>
    </submittedName>
</protein>
<dbReference type="EMBL" id="JBHUDG010000013">
    <property type="protein sequence ID" value="MFD1630035.1"/>
    <property type="molecule type" value="Genomic_DNA"/>
</dbReference>
<proteinExistence type="predicted"/>